<keyword evidence="3" id="KW-1133">Transmembrane helix</keyword>
<dbReference type="InterPro" id="IPR017853">
    <property type="entry name" value="GH"/>
</dbReference>
<feature type="transmembrane region" description="Helical" evidence="3">
    <location>
        <begin position="12"/>
        <end position="33"/>
    </location>
</feature>
<dbReference type="GO" id="GO:0004565">
    <property type="term" value="F:beta-galactosidase activity"/>
    <property type="evidence" value="ECO:0007669"/>
    <property type="project" value="InterPro"/>
</dbReference>
<dbReference type="InterPro" id="IPR013529">
    <property type="entry name" value="Glyco_hydro_42_N"/>
</dbReference>
<keyword evidence="2" id="KW-0326">Glycosidase</keyword>
<evidence type="ECO:0000313" key="6">
    <source>
        <dbReference type="Proteomes" id="UP000033999"/>
    </source>
</evidence>
<dbReference type="SUPFAM" id="SSF51445">
    <property type="entry name" value="(Trans)glycosidases"/>
    <property type="match status" value="1"/>
</dbReference>
<dbReference type="EMBL" id="LCKX01000011">
    <property type="protein sequence ID" value="KKU07436.1"/>
    <property type="molecule type" value="Genomic_DNA"/>
</dbReference>
<name>A0A0G1MGI0_9BACT</name>
<dbReference type="GO" id="GO:0009341">
    <property type="term" value="C:beta-galactosidase complex"/>
    <property type="evidence" value="ECO:0007669"/>
    <property type="project" value="InterPro"/>
</dbReference>
<accession>A0A0G1MGI0</accession>
<sequence>MEQKHTKKTAHWCISWKLLVSVGVIFVILLWWFGDFSGSKQIILGATFSQPYAEYLGNDWRANYTALLDDLGIKHLRLVAYWDKIEKIPGEYDFSDMDWEVAQAREHKANIILAFGRKVPRWPECSVPPYLLKETESVQNMALTKFIKALVAHYKNEPAIVLWQVENEPFVEWFGTCPNVDRSFVEKEVALVHALDTRGVMSTDSGELGWWYREGQLGDYFGTTLYQVVWNERFGYMHYYFFRPLIYRIKALVAFINPRHALIAELQAESWFPNGNKNITLAEQKLSMNTEQLLANVELARRTGFGAAYLWGSEYWYWLKGQGDDSMWKAVKSLIP</sequence>
<dbReference type="GO" id="GO:0005975">
    <property type="term" value="P:carbohydrate metabolic process"/>
    <property type="evidence" value="ECO:0007669"/>
    <property type="project" value="InterPro"/>
</dbReference>
<organism evidence="5 6">
    <name type="scientific">Candidatus Magasanikbacteria bacterium GW2011_GWA2_45_39</name>
    <dbReference type="NCBI Taxonomy" id="1619041"/>
    <lineage>
        <taxon>Bacteria</taxon>
        <taxon>Candidatus Magasanikiibacteriota</taxon>
    </lineage>
</organism>
<feature type="domain" description="Glycoside hydrolase family 42 N-terminal" evidence="4">
    <location>
        <begin position="67"/>
        <end position="184"/>
    </location>
</feature>
<keyword evidence="3" id="KW-0472">Membrane</keyword>
<reference evidence="5 6" key="1">
    <citation type="journal article" date="2015" name="Nature">
        <title>rRNA introns, odd ribosomes, and small enigmatic genomes across a large radiation of phyla.</title>
        <authorList>
            <person name="Brown C.T."/>
            <person name="Hug L.A."/>
            <person name="Thomas B.C."/>
            <person name="Sharon I."/>
            <person name="Castelle C.J."/>
            <person name="Singh A."/>
            <person name="Wilkins M.J."/>
            <person name="Williams K.H."/>
            <person name="Banfield J.F."/>
        </authorList>
    </citation>
    <scope>NUCLEOTIDE SEQUENCE [LARGE SCALE GENOMIC DNA]</scope>
</reference>
<gene>
    <name evidence="5" type="ORF">UX10_C0011G0014</name>
</gene>
<evidence type="ECO:0000256" key="1">
    <source>
        <dbReference type="ARBA" id="ARBA00022801"/>
    </source>
</evidence>
<evidence type="ECO:0000256" key="3">
    <source>
        <dbReference type="SAM" id="Phobius"/>
    </source>
</evidence>
<evidence type="ECO:0000259" key="4">
    <source>
        <dbReference type="Pfam" id="PF02449"/>
    </source>
</evidence>
<dbReference type="Gene3D" id="3.20.20.80">
    <property type="entry name" value="Glycosidases"/>
    <property type="match status" value="1"/>
</dbReference>
<dbReference type="Pfam" id="PF02449">
    <property type="entry name" value="Glyco_hydro_42"/>
    <property type="match status" value="1"/>
</dbReference>
<keyword evidence="3" id="KW-0812">Transmembrane</keyword>
<keyword evidence="1" id="KW-0378">Hydrolase</keyword>
<proteinExistence type="predicted"/>
<comment type="caution">
    <text evidence="5">The sequence shown here is derived from an EMBL/GenBank/DDBJ whole genome shotgun (WGS) entry which is preliminary data.</text>
</comment>
<dbReference type="Proteomes" id="UP000033999">
    <property type="component" value="Unassembled WGS sequence"/>
</dbReference>
<evidence type="ECO:0000313" key="5">
    <source>
        <dbReference type="EMBL" id="KKU07436.1"/>
    </source>
</evidence>
<dbReference type="AlphaFoldDB" id="A0A0G1MGI0"/>
<protein>
    <recommendedName>
        <fullName evidence="4">Glycoside hydrolase family 42 N-terminal domain-containing protein</fullName>
    </recommendedName>
</protein>
<evidence type="ECO:0000256" key="2">
    <source>
        <dbReference type="ARBA" id="ARBA00023295"/>
    </source>
</evidence>